<dbReference type="EC" id="2.7.13.3" evidence="2"/>
<keyword evidence="5" id="KW-0547">Nucleotide-binding</keyword>
<dbReference type="GO" id="GO:0005524">
    <property type="term" value="F:ATP binding"/>
    <property type="evidence" value="ECO:0007669"/>
    <property type="project" value="UniProtKB-KW"/>
</dbReference>
<gene>
    <name evidence="11" type="ORF">EDM59_14345</name>
</gene>
<dbReference type="InterPro" id="IPR000700">
    <property type="entry name" value="PAS-assoc_C"/>
</dbReference>
<dbReference type="Gene3D" id="3.30.450.20">
    <property type="entry name" value="PAS domain"/>
    <property type="match status" value="1"/>
</dbReference>
<dbReference type="GO" id="GO:0030435">
    <property type="term" value="P:sporulation resulting in formation of a cellular spore"/>
    <property type="evidence" value="ECO:0007669"/>
    <property type="project" value="UniProtKB-KW"/>
</dbReference>
<dbReference type="FunFam" id="1.10.287.130:FF:000040">
    <property type="entry name" value="PAS domain-containing sensor histidine kinase"/>
    <property type="match status" value="1"/>
</dbReference>
<evidence type="ECO:0000313" key="11">
    <source>
        <dbReference type="EMBL" id="RNB83709.1"/>
    </source>
</evidence>
<evidence type="ECO:0000256" key="8">
    <source>
        <dbReference type="ARBA" id="ARBA00022969"/>
    </source>
</evidence>
<dbReference type="SMART" id="SM00388">
    <property type="entry name" value="HisKA"/>
    <property type="match status" value="1"/>
</dbReference>
<dbReference type="SUPFAM" id="SSF47384">
    <property type="entry name" value="Homodimeric domain of signal transducing histidine kinase"/>
    <property type="match status" value="1"/>
</dbReference>
<dbReference type="InterPro" id="IPR036097">
    <property type="entry name" value="HisK_dim/P_sf"/>
</dbReference>
<organism evidence="11 12">
    <name type="scientific">Brevibacillus nitrificans</name>
    <dbReference type="NCBI Taxonomy" id="651560"/>
    <lineage>
        <taxon>Bacteria</taxon>
        <taxon>Bacillati</taxon>
        <taxon>Bacillota</taxon>
        <taxon>Bacilli</taxon>
        <taxon>Bacillales</taxon>
        <taxon>Paenibacillaceae</taxon>
        <taxon>Brevibacillus</taxon>
    </lineage>
</organism>
<accession>A0A3M8D7L4</accession>
<keyword evidence="9" id="KW-0902">Two-component regulatory system</keyword>
<evidence type="ECO:0000256" key="2">
    <source>
        <dbReference type="ARBA" id="ARBA00012438"/>
    </source>
</evidence>
<keyword evidence="4" id="KW-0808">Transferase</keyword>
<keyword evidence="3" id="KW-0597">Phosphoprotein</keyword>
<keyword evidence="8" id="KW-0749">Sporulation</keyword>
<proteinExistence type="predicted"/>
<dbReference type="InterPro" id="IPR003661">
    <property type="entry name" value="HisK_dim/P_dom"/>
</dbReference>
<dbReference type="AlphaFoldDB" id="A0A3M8D7L4"/>
<dbReference type="Gene3D" id="1.10.287.130">
    <property type="match status" value="1"/>
</dbReference>
<dbReference type="RefSeq" id="WP_122924224.1">
    <property type="nucleotide sequence ID" value="NZ_RHHU01000010.1"/>
</dbReference>
<dbReference type="CDD" id="cd00082">
    <property type="entry name" value="HisKA"/>
    <property type="match status" value="1"/>
</dbReference>
<feature type="domain" description="PAC" evidence="10">
    <location>
        <begin position="2"/>
        <end position="55"/>
    </location>
</feature>
<keyword evidence="6" id="KW-0418">Kinase</keyword>
<sequence>MILAEVESEQSACSHERNVKISCFPLRDERDQVSGWASIIRDFTEEKQAQELLLRTEKLSVVRELAAGIAHEIRNPLTSVKGFLQLLKSQALENGIYYDIMLSEMDRIDLILGEMLMLAKPQIAHF</sequence>
<evidence type="ECO:0000256" key="4">
    <source>
        <dbReference type="ARBA" id="ARBA00022679"/>
    </source>
</evidence>
<evidence type="ECO:0000256" key="1">
    <source>
        <dbReference type="ARBA" id="ARBA00000085"/>
    </source>
</evidence>
<dbReference type="Pfam" id="PF00512">
    <property type="entry name" value="HisKA"/>
    <property type="match status" value="1"/>
</dbReference>
<keyword evidence="12" id="KW-1185">Reference proteome</keyword>
<protein>
    <recommendedName>
        <fullName evidence="2">histidine kinase</fullName>
        <ecNumber evidence="2">2.7.13.3</ecNumber>
    </recommendedName>
</protein>
<reference evidence="11 12" key="1">
    <citation type="submission" date="2018-10" db="EMBL/GenBank/DDBJ databases">
        <title>Phylogenomics of Brevibacillus.</title>
        <authorList>
            <person name="Dunlap C."/>
        </authorList>
    </citation>
    <scope>NUCLEOTIDE SEQUENCE [LARGE SCALE GENOMIC DNA]</scope>
    <source>
        <strain evidence="11 12">JCM 15774</strain>
    </source>
</reference>
<dbReference type="PROSITE" id="PS50113">
    <property type="entry name" value="PAC"/>
    <property type="match status" value="1"/>
</dbReference>
<evidence type="ECO:0000256" key="7">
    <source>
        <dbReference type="ARBA" id="ARBA00022840"/>
    </source>
</evidence>
<keyword evidence="7" id="KW-0067">ATP-binding</keyword>
<evidence type="ECO:0000256" key="9">
    <source>
        <dbReference type="ARBA" id="ARBA00023012"/>
    </source>
</evidence>
<evidence type="ECO:0000259" key="10">
    <source>
        <dbReference type="PROSITE" id="PS50113"/>
    </source>
</evidence>
<evidence type="ECO:0000256" key="5">
    <source>
        <dbReference type="ARBA" id="ARBA00022741"/>
    </source>
</evidence>
<comment type="catalytic activity">
    <reaction evidence="1">
        <text>ATP + protein L-histidine = ADP + protein N-phospho-L-histidine.</text>
        <dbReference type="EC" id="2.7.13.3"/>
    </reaction>
</comment>
<evidence type="ECO:0000256" key="6">
    <source>
        <dbReference type="ARBA" id="ARBA00022777"/>
    </source>
</evidence>
<dbReference type="EMBL" id="RHHU01000010">
    <property type="protein sequence ID" value="RNB83709.1"/>
    <property type="molecule type" value="Genomic_DNA"/>
</dbReference>
<evidence type="ECO:0000313" key="12">
    <source>
        <dbReference type="Proteomes" id="UP000269573"/>
    </source>
</evidence>
<dbReference type="Proteomes" id="UP000269573">
    <property type="component" value="Unassembled WGS sequence"/>
</dbReference>
<dbReference type="PANTHER" id="PTHR43065">
    <property type="entry name" value="SENSOR HISTIDINE KINASE"/>
    <property type="match status" value="1"/>
</dbReference>
<evidence type="ECO:0000256" key="3">
    <source>
        <dbReference type="ARBA" id="ARBA00022553"/>
    </source>
</evidence>
<dbReference type="GO" id="GO:0000155">
    <property type="term" value="F:phosphorelay sensor kinase activity"/>
    <property type="evidence" value="ECO:0007669"/>
    <property type="project" value="InterPro"/>
</dbReference>
<comment type="caution">
    <text evidence="11">The sequence shown here is derived from an EMBL/GenBank/DDBJ whole genome shotgun (WGS) entry which is preliminary data.</text>
</comment>
<dbReference type="PANTHER" id="PTHR43065:SF34">
    <property type="entry name" value="SPORULATION KINASE A"/>
    <property type="match status" value="1"/>
</dbReference>
<name>A0A3M8D7L4_9BACL</name>